<gene>
    <name evidence="2" type="ORF">HA50_04330</name>
</gene>
<feature type="transmembrane region" description="Helical" evidence="1">
    <location>
        <begin position="28"/>
        <end position="49"/>
    </location>
</feature>
<name>A0A1X1ERY5_PANCY</name>
<keyword evidence="1" id="KW-1133">Transmembrane helix</keyword>
<comment type="caution">
    <text evidence="2">The sequence shown here is derived from an EMBL/GenBank/DDBJ whole genome shotgun (WGS) entry which is preliminary data.</text>
</comment>
<dbReference type="Proteomes" id="UP000193749">
    <property type="component" value="Unassembled WGS sequence"/>
</dbReference>
<proteinExistence type="predicted"/>
<organism evidence="2 3">
    <name type="scientific">Pantoea cypripedii</name>
    <name type="common">Pectobacterium cypripedii</name>
    <name type="synonym">Erwinia cypripedii</name>
    <dbReference type="NCBI Taxonomy" id="55209"/>
    <lineage>
        <taxon>Bacteria</taxon>
        <taxon>Pseudomonadati</taxon>
        <taxon>Pseudomonadota</taxon>
        <taxon>Gammaproteobacteria</taxon>
        <taxon>Enterobacterales</taxon>
        <taxon>Erwiniaceae</taxon>
        <taxon>Pantoea</taxon>
    </lineage>
</organism>
<keyword evidence="1" id="KW-0472">Membrane</keyword>
<accession>A0A1X1ERY5</accession>
<dbReference type="AlphaFoldDB" id="A0A1X1ERY5"/>
<protein>
    <submittedName>
        <fullName evidence="2">Uncharacterized protein</fullName>
    </submittedName>
</protein>
<sequence length="76" mass="8483">MRVTSNRHGIVIGLSQPQARIATHLGDFLVTLEYAMLVLFLPASAGIFFTRQKLMWGFMPQPRIALVVAARFIALI</sequence>
<keyword evidence="1" id="KW-0812">Transmembrane</keyword>
<evidence type="ECO:0000313" key="3">
    <source>
        <dbReference type="Proteomes" id="UP000193749"/>
    </source>
</evidence>
<keyword evidence="3" id="KW-1185">Reference proteome</keyword>
<dbReference type="STRING" id="55209.HA50_04330"/>
<reference evidence="2 3" key="1">
    <citation type="journal article" date="2017" name="Antonie Van Leeuwenhoek">
        <title>Phylogenomic resolution of the bacterial genus Pantoea and its relationship with Erwinia and Tatumella.</title>
        <authorList>
            <person name="Palmer M."/>
            <person name="Steenkamp E.T."/>
            <person name="Coetzee M.P."/>
            <person name="Chan W.Y."/>
            <person name="van Zyl E."/>
            <person name="De Maayer P."/>
            <person name="Coutinho T.A."/>
            <person name="Blom J."/>
            <person name="Smits T.H."/>
            <person name="Duffy B."/>
            <person name="Venter S.N."/>
        </authorList>
    </citation>
    <scope>NUCLEOTIDE SEQUENCE [LARGE SCALE GENOMIC DNA]</scope>
    <source>
        <strain evidence="2 3">LMG 2657</strain>
    </source>
</reference>
<evidence type="ECO:0000256" key="1">
    <source>
        <dbReference type="SAM" id="Phobius"/>
    </source>
</evidence>
<dbReference type="EMBL" id="MLJI01000001">
    <property type="protein sequence ID" value="ORM92624.1"/>
    <property type="molecule type" value="Genomic_DNA"/>
</dbReference>
<evidence type="ECO:0000313" key="2">
    <source>
        <dbReference type="EMBL" id="ORM92624.1"/>
    </source>
</evidence>